<feature type="domain" description="BD-FAE-like" evidence="3">
    <location>
        <begin position="214"/>
        <end position="251"/>
    </location>
</feature>
<dbReference type="PANTHER" id="PTHR48081:SF30">
    <property type="entry name" value="ACETYL-HYDROLASE LIPR-RELATED"/>
    <property type="match status" value="1"/>
</dbReference>
<sequence length="312" mass="34621">MFLLSVIDDEIMTLTTQRSLFILILTLLSLSVYAQDSQTPLPFDTTQYALSELAYKTTPQAELQLHIYRPEKTSEDSALPAILFFFGGGWVGGTHQHFAPHSKYLASRGMVAITADYRVRNQHGTSPIQSIQDARDALQFVASHAQELGIDTARLAVGGGSAGGHLALCTDLIDAFDEGNKYPYHPKAMVLFNPVVNTTSAGFGVGQLKADSVKASPVHHINAEMPPTLVFHGEADTTVPVENIYEMKEKMDSLEVEGEFHFYPDQTHGFFNIGRQRGHLYFLQTVYAMDRFLTNHHYLSGEPFFNLPIAKP</sequence>
<dbReference type="InterPro" id="IPR029058">
    <property type="entry name" value="AB_hydrolase_fold"/>
</dbReference>
<reference evidence="4" key="2">
    <citation type="journal article" date="2024" name="Antonie Van Leeuwenhoek">
        <title>Roseihalotalea indica gen. nov., sp. nov., a halophilic Bacteroidetes from mesopelagic Southwest Indian Ocean with higher carbohydrate metabolic potential.</title>
        <authorList>
            <person name="Chen B."/>
            <person name="Zhang M."/>
            <person name="Lin D."/>
            <person name="Ye J."/>
            <person name="Tang K."/>
        </authorList>
    </citation>
    <scope>NUCLEOTIDE SEQUENCE</scope>
    <source>
        <strain evidence="4">TK19036</strain>
    </source>
</reference>
<dbReference type="SUPFAM" id="SSF53474">
    <property type="entry name" value="alpha/beta-Hydrolases"/>
    <property type="match status" value="1"/>
</dbReference>
<name>A0AA49GQ33_9BACT</name>
<dbReference type="AlphaFoldDB" id="A0AA49GQ33"/>
<dbReference type="EMBL" id="CP120682">
    <property type="protein sequence ID" value="WKN36286.1"/>
    <property type="molecule type" value="Genomic_DNA"/>
</dbReference>
<protein>
    <submittedName>
        <fullName evidence="4">Alpha/beta hydrolase</fullName>
    </submittedName>
</protein>
<dbReference type="Pfam" id="PF20434">
    <property type="entry name" value="BD-FAE"/>
    <property type="match status" value="2"/>
</dbReference>
<accession>A0AA49GQ33</accession>
<evidence type="ECO:0000256" key="1">
    <source>
        <dbReference type="ARBA" id="ARBA00010515"/>
    </source>
</evidence>
<dbReference type="InterPro" id="IPR050300">
    <property type="entry name" value="GDXG_lipolytic_enzyme"/>
</dbReference>
<gene>
    <name evidence="4" type="ORF">K4G66_28380</name>
</gene>
<comment type="similarity">
    <text evidence="1">Belongs to the 'GDXG' lipolytic enzyme family.</text>
</comment>
<evidence type="ECO:0000259" key="3">
    <source>
        <dbReference type="Pfam" id="PF20434"/>
    </source>
</evidence>
<dbReference type="InterPro" id="IPR049492">
    <property type="entry name" value="BD-FAE-like_dom"/>
</dbReference>
<feature type="domain" description="BD-FAE-like" evidence="3">
    <location>
        <begin position="65"/>
        <end position="178"/>
    </location>
</feature>
<keyword evidence="2 4" id="KW-0378">Hydrolase</keyword>
<dbReference type="Gene3D" id="3.40.50.1820">
    <property type="entry name" value="alpha/beta hydrolase"/>
    <property type="match status" value="1"/>
</dbReference>
<dbReference type="GO" id="GO:0004806">
    <property type="term" value="F:triacylglycerol lipase activity"/>
    <property type="evidence" value="ECO:0007669"/>
    <property type="project" value="TreeGrafter"/>
</dbReference>
<dbReference type="PANTHER" id="PTHR48081">
    <property type="entry name" value="AB HYDROLASE SUPERFAMILY PROTEIN C4A8.06C"/>
    <property type="match status" value="1"/>
</dbReference>
<proteinExistence type="inferred from homology"/>
<evidence type="ECO:0000313" key="4">
    <source>
        <dbReference type="EMBL" id="WKN36286.1"/>
    </source>
</evidence>
<evidence type="ECO:0000256" key="2">
    <source>
        <dbReference type="ARBA" id="ARBA00022801"/>
    </source>
</evidence>
<organism evidence="4">
    <name type="scientific">Roseihalotalea indica</name>
    <dbReference type="NCBI Taxonomy" id="2867963"/>
    <lineage>
        <taxon>Bacteria</taxon>
        <taxon>Pseudomonadati</taxon>
        <taxon>Bacteroidota</taxon>
        <taxon>Cytophagia</taxon>
        <taxon>Cytophagales</taxon>
        <taxon>Catalimonadaceae</taxon>
        <taxon>Roseihalotalea</taxon>
    </lineage>
</organism>
<reference evidence="4" key="1">
    <citation type="journal article" date="2023" name="Comput. Struct. Biotechnol. J.">
        <title>Discovery of a novel marine Bacteroidetes with a rich repertoire of carbohydrate-active enzymes.</title>
        <authorList>
            <person name="Chen B."/>
            <person name="Liu G."/>
            <person name="Chen Q."/>
            <person name="Wang H."/>
            <person name="Liu L."/>
            <person name="Tang K."/>
        </authorList>
    </citation>
    <scope>NUCLEOTIDE SEQUENCE</scope>
    <source>
        <strain evidence="4">TK19036</strain>
    </source>
</reference>